<feature type="transmembrane region" description="Helical" evidence="3">
    <location>
        <begin position="21"/>
        <end position="42"/>
    </location>
</feature>
<gene>
    <name evidence="6" type="ORF">A5892_14800</name>
</gene>
<dbReference type="InterPro" id="IPR044925">
    <property type="entry name" value="His-Me_finger_sf"/>
</dbReference>
<dbReference type="SMART" id="SM00892">
    <property type="entry name" value="Endonuclease_NS"/>
    <property type="match status" value="1"/>
</dbReference>
<evidence type="ECO:0000256" key="2">
    <source>
        <dbReference type="PIRSR" id="PIRSR640255-2"/>
    </source>
</evidence>
<dbReference type="InterPro" id="IPR001604">
    <property type="entry name" value="Endo_G_ENPP1-like_dom"/>
</dbReference>
<feature type="active site" description="Proton acceptor" evidence="1">
    <location>
        <position position="134"/>
    </location>
</feature>
<dbReference type="InterPro" id="IPR044929">
    <property type="entry name" value="DNA/RNA_non-sp_Endonuclease_sf"/>
</dbReference>
<sequence length="311" mass="35816">MARRRKARSASLPWPFGWIRKLLRGGLLGLVFAAVIGGLWYYSEQEHRERMSWEGPPAVQRSLDWRTFHRILRNEGFLVGWSDLRMTPLWVLYRLDANHPAYRLPRPDGFERDWRSGLPLSSDAYTGSGYDRGHMAPNYAIASVYGREAQRQTFLMTNIAPQRPDLNRRLWQRLEAAVMDDMLPRFGTLWVVSGPIYGESFEWLPSCQRSLARLIELELPTCVSIPEAFYKIIVAPGEPGQGPRALAFIMPQRVRGDEPLDRYLVSIDEIEARTGLDFFPGLPASSQSQLESQVDTSGWQLERYARRPSRY</sequence>
<keyword evidence="6" id="KW-0255">Endonuclease</keyword>
<dbReference type="InterPro" id="IPR040255">
    <property type="entry name" value="Non-specific_endonuclease"/>
</dbReference>
<dbReference type="GO" id="GO:0046872">
    <property type="term" value="F:metal ion binding"/>
    <property type="evidence" value="ECO:0007669"/>
    <property type="project" value="UniProtKB-KW"/>
</dbReference>
<dbReference type="InterPro" id="IPR020821">
    <property type="entry name" value="ENPP1-3/EXOG-like_nuc-like"/>
</dbReference>
<dbReference type="KEGG" id="haa:A5892_14800"/>
<dbReference type="Proteomes" id="UP000077875">
    <property type="component" value="Chromosome"/>
</dbReference>
<dbReference type="SMART" id="SM00477">
    <property type="entry name" value="NUC"/>
    <property type="match status" value="1"/>
</dbReference>
<dbReference type="AlphaFoldDB" id="A0A172YH35"/>
<dbReference type="SUPFAM" id="SSF54060">
    <property type="entry name" value="His-Me finger endonucleases"/>
    <property type="match status" value="1"/>
</dbReference>
<feature type="domain" description="DNA/RNA non-specific endonuclease/pyrophosphatase/phosphodiesterase" evidence="5">
    <location>
        <begin position="73"/>
        <end position="285"/>
    </location>
</feature>
<dbReference type="GO" id="GO:0016787">
    <property type="term" value="F:hydrolase activity"/>
    <property type="evidence" value="ECO:0007669"/>
    <property type="project" value="InterPro"/>
</dbReference>
<keyword evidence="3" id="KW-0812">Transmembrane</keyword>
<evidence type="ECO:0000313" key="7">
    <source>
        <dbReference type="Proteomes" id="UP000077875"/>
    </source>
</evidence>
<evidence type="ECO:0000259" key="5">
    <source>
        <dbReference type="SMART" id="SM00892"/>
    </source>
</evidence>
<dbReference type="RefSeq" id="WP_064123442.1">
    <property type="nucleotide sequence ID" value="NZ_CP015243.1"/>
</dbReference>
<keyword evidence="6" id="KW-0378">Hydrolase</keyword>
<evidence type="ECO:0000256" key="3">
    <source>
        <dbReference type="SAM" id="Phobius"/>
    </source>
</evidence>
<evidence type="ECO:0000256" key="1">
    <source>
        <dbReference type="PIRSR" id="PIRSR640255-1"/>
    </source>
</evidence>
<evidence type="ECO:0000313" key="6">
    <source>
        <dbReference type="EMBL" id="ANF58581.1"/>
    </source>
</evidence>
<feature type="domain" description="ENPP1-3/EXOG-like endonuclease/phosphodiesterase" evidence="4">
    <location>
        <begin position="74"/>
        <end position="285"/>
    </location>
</feature>
<reference evidence="6 7" key="1">
    <citation type="submission" date="2016-04" db="EMBL/GenBank/DDBJ databases">
        <title>Complete Genome Sequence of Halotalea alkalilenta IHB B 13600.</title>
        <authorList>
            <person name="Swarnkar M.K."/>
            <person name="Sharma A."/>
            <person name="Kaushal K."/>
            <person name="Soni R."/>
            <person name="Rana S."/>
            <person name="Singh A.K."/>
            <person name="Gulati A."/>
        </authorList>
    </citation>
    <scope>NUCLEOTIDE SEQUENCE [LARGE SCALE GENOMIC DNA]</scope>
    <source>
        <strain evidence="6 7">IHB B 13600</strain>
    </source>
</reference>
<keyword evidence="2" id="KW-0479">Metal-binding</keyword>
<organism evidence="6 7">
    <name type="scientific">Halotalea alkalilenta</name>
    <dbReference type="NCBI Taxonomy" id="376489"/>
    <lineage>
        <taxon>Bacteria</taxon>
        <taxon>Pseudomonadati</taxon>
        <taxon>Pseudomonadota</taxon>
        <taxon>Gammaproteobacteria</taxon>
        <taxon>Oceanospirillales</taxon>
        <taxon>Halomonadaceae</taxon>
        <taxon>Halotalea</taxon>
    </lineage>
</organism>
<dbReference type="Pfam" id="PF01223">
    <property type="entry name" value="Endonuclease_NS"/>
    <property type="match status" value="1"/>
</dbReference>
<dbReference type="STRING" id="376489.A5892_14800"/>
<dbReference type="Gene3D" id="3.40.570.10">
    <property type="entry name" value="Extracellular Endonuclease, subunit A"/>
    <property type="match status" value="1"/>
</dbReference>
<dbReference type="GO" id="GO:0004519">
    <property type="term" value="F:endonuclease activity"/>
    <property type="evidence" value="ECO:0007669"/>
    <property type="project" value="UniProtKB-KW"/>
</dbReference>
<proteinExistence type="predicted"/>
<keyword evidence="6" id="KW-0540">Nuclease</keyword>
<keyword evidence="7" id="KW-1185">Reference proteome</keyword>
<dbReference type="PANTHER" id="PTHR13966">
    <property type="entry name" value="ENDONUCLEASE RELATED"/>
    <property type="match status" value="1"/>
</dbReference>
<keyword evidence="3" id="KW-0472">Membrane</keyword>
<keyword evidence="3" id="KW-1133">Transmembrane helix</keyword>
<name>A0A172YH35_9GAMM</name>
<dbReference type="GO" id="GO:0003676">
    <property type="term" value="F:nucleic acid binding"/>
    <property type="evidence" value="ECO:0007669"/>
    <property type="project" value="InterPro"/>
</dbReference>
<accession>A0A172YH35</accession>
<feature type="binding site" evidence="2">
    <location>
        <position position="167"/>
    </location>
    <ligand>
        <name>Mg(2+)</name>
        <dbReference type="ChEBI" id="CHEBI:18420"/>
        <note>catalytic</note>
    </ligand>
</feature>
<dbReference type="PANTHER" id="PTHR13966:SF5">
    <property type="entry name" value="ENDONUCLEASE G, MITOCHONDRIAL"/>
    <property type="match status" value="1"/>
</dbReference>
<protein>
    <submittedName>
        <fullName evidence="6">Endonuclease</fullName>
    </submittedName>
</protein>
<dbReference type="EMBL" id="CP015243">
    <property type="protein sequence ID" value="ANF58581.1"/>
    <property type="molecule type" value="Genomic_DNA"/>
</dbReference>
<evidence type="ECO:0000259" key="4">
    <source>
        <dbReference type="SMART" id="SM00477"/>
    </source>
</evidence>